<evidence type="ECO:0000256" key="1">
    <source>
        <dbReference type="SAM" id="MobiDB-lite"/>
    </source>
</evidence>
<comment type="caution">
    <text evidence="2">The sequence shown here is derived from an EMBL/GenBank/DDBJ whole genome shotgun (WGS) entry which is preliminary data.</text>
</comment>
<sequence length="577" mass="63197">MQAASCKCCGCRRQAAAQGWHLRQQLSFNNNSSNSTNSTNNSNNNSNNNNTSRLPTAVSTRLAAGQQQQRQQQQHKQQQAAGLTTAPLAMDSSAPPQRNNKNNKNNNNNSNNKAEETTATTTAAPAAATTATTATAITATATTRTAASQDETTALSRTLTLKVRGKMDTSDNNNSNNNNKNNNTTDTSDMAEAKLGPAAGVPAATTTITPSDFLRIGTGRKAAQLLKLATDRWHNMSSTTERESYVQDLEERLVESPDDQRALRSVLRGAVAALASPRARQRQQELGRQPFDLAALDRLSRAMQRRLRRLVLACLEHISDLGDARIASTLWRLVELIHAFEQREGTTVEDIQPCAAKQWILLKQLSAGAPEALESGEGSNNNNHNDTPESGKRLLVESRQGKQNDAARGDAAKPLLTDLSDTADVQNVVVLDKCASRQGQQRYECKHGKLVGNCRQCHGCPHGKVKGKCQQCSGCPHGRVKYDCVKCNPCPHGRIKSDCAQCNACPHGRAKRLQAMQRLPPRKAEAQLRTVWRLPARKAKKGLLAMQRLRAWQAETQLRAVHWLPPREAQVLLRDLF</sequence>
<evidence type="ECO:0000313" key="3">
    <source>
        <dbReference type="EMBL" id="CAE8659493.1"/>
    </source>
</evidence>
<feature type="compositionally biased region" description="Polar residues" evidence="1">
    <location>
        <begin position="148"/>
        <end position="159"/>
    </location>
</feature>
<proteinExistence type="predicted"/>
<protein>
    <submittedName>
        <fullName evidence="2">Uncharacterized protein</fullName>
    </submittedName>
</protein>
<dbReference type="PANTHER" id="PTHR16148:SF14">
    <property type="entry name" value="MYND-TYPE DOMAIN-CONTAINING PROTEIN"/>
    <property type="match status" value="1"/>
</dbReference>
<feature type="compositionally biased region" description="Low complexity" evidence="1">
    <location>
        <begin position="170"/>
        <end position="188"/>
    </location>
</feature>
<accession>A0A813HKS7</accession>
<dbReference type="Proteomes" id="UP000654075">
    <property type="component" value="Unassembled WGS sequence"/>
</dbReference>
<feature type="region of interest" description="Disordered" evidence="1">
    <location>
        <begin position="142"/>
        <end position="190"/>
    </location>
</feature>
<feature type="compositionally biased region" description="Low complexity" evidence="1">
    <location>
        <begin position="29"/>
        <end position="52"/>
    </location>
</feature>
<gene>
    <name evidence="2" type="ORF">PGLA1383_LOCUS53400</name>
    <name evidence="3" type="ORF">PGLA2088_LOCUS13779</name>
</gene>
<keyword evidence="4" id="KW-1185">Reference proteome</keyword>
<dbReference type="PANTHER" id="PTHR16148">
    <property type="entry name" value="NF-KAPPA-B-REPRESSING FACTOR-RELATED"/>
    <property type="match status" value="1"/>
</dbReference>
<name>A0A813HKS7_POLGL</name>
<dbReference type="GO" id="GO:0005654">
    <property type="term" value="C:nucleoplasm"/>
    <property type="evidence" value="ECO:0007669"/>
    <property type="project" value="TreeGrafter"/>
</dbReference>
<dbReference type="EMBL" id="CAJNNV010031873">
    <property type="protein sequence ID" value="CAE8638137.1"/>
    <property type="molecule type" value="Genomic_DNA"/>
</dbReference>
<dbReference type="EMBL" id="CAJNNW010016626">
    <property type="protein sequence ID" value="CAE8659493.1"/>
    <property type="molecule type" value="Genomic_DNA"/>
</dbReference>
<organism evidence="2 4">
    <name type="scientific">Polarella glacialis</name>
    <name type="common">Dinoflagellate</name>
    <dbReference type="NCBI Taxonomy" id="89957"/>
    <lineage>
        <taxon>Eukaryota</taxon>
        <taxon>Sar</taxon>
        <taxon>Alveolata</taxon>
        <taxon>Dinophyceae</taxon>
        <taxon>Suessiales</taxon>
        <taxon>Suessiaceae</taxon>
        <taxon>Polarella</taxon>
    </lineage>
</organism>
<reference evidence="2" key="1">
    <citation type="submission" date="2021-02" db="EMBL/GenBank/DDBJ databases">
        <authorList>
            <person name="Dougan E. K."/>
            <person name="Rhodes N."/>
            <person name="Thang M."/>
            <person name="Chan C."/>
        </authorList>
    </citation>
    <scope>NUCLEOTIDE SEQUENCE</scope>
</reference>
<feature type="region of interest" description="Disordered" evidence="1">
    <location>
        <begin position="371"/>
        <end position="390"/>
    </location>
</feature>
<evidence type="ECO:0000313" key="2">
    <source>
        <dbReference type="EMBL" id="CAE8638137.1"/>
    </source>
</evidence>
<feature type="region of interest" description="Disordered" evidence="1">
    <location>
        <begin position="28"/>
        <end position="130"/>
    </location>
</feature>
<dbReference type="AlphaFoldDB" id="A0A813HKS7"/>
<feature type="compositionally biased region" description="Low complexity" evidence="1">
    <location>
        <begin position="66"/>
        <end position="79"/>
    </location>
</feature>
<evidence type="ECO:0000313" key="4">
    <source>
        <dbReference type="Proteomes" id="UP000654075"/>
    </source>
</evidence>
<dbReference type="GO" id="GO:0005730">
    <property type="term" value="C:nucleolus"/>
    <property type="evidence" value="ECO:0007669"/>
    <property type="project" value="TreeGrafter"/>
</dbReference>
<feature type="compositionally biased region" description="Low complexity" evidence="1">
    <location>
        <begin position="99"/>
        <end position="130"/>
    </location>
</feature>
<dbReference type="Proteomes" id="UP000626109">
    <property type="component" value="Unassembled WGS sequence"/>
</dbReference>